<reference evidence="6 7" key="1">
    <citation type="submission" date="2021-09" db="EMBL/GenBank/DDBJ databases">
        <title>Genomic insights and catalytic innovation underlie evolution of tropane alkaloids biosynthesis.</title>
        <authorList>
            <person name="Wang Y.-J."/>
            <person name="Tian T."/>
            <person name="Huang J.-P."/>
            <person name="Huang S.-X."/>
        </authorList>
    </citation>
    <scope>NUCLEOTIDE SEQUENCE [LARGE SCALE GENOMIC DNA]</scope>
    <source>
        <strain evidence="6">KIB-2018</strain>
        <tissue evidence="6">Leaf</tissue>
    </source>
</reference>
<dbReference type="Pfam" id="PF04577">
    <property type="entry name" value="Glyco_transf_61"/>
    <property type="match status" value="1"/>
</dbReference>
<sequence>MGKEHKNLALAATIICLVVALLHTLSSPFESWKLRLTNGRDTVHGEDTYAEVKEEEQIQPLRRLVRGEERIQLETTGFSCHSDLHTDLCVANKPVRIDNNGLSVYITGFEAKDEQKIRPYARNDDPTAMERVTALQIIHGNSTPPPCHYTHNDPAMIFSSGGFTGNLFHEINEVIIPLFLTSRHFQSHLHFVITDFKPWWVSKYNKIISYLSHYKVINPAADTDVHCFPGAVIGLMYHDNLAINRTEIPGGYSMFDFRHFLRQSYNLKIKHVSEIEKPVLVLISRRKSRKFLNEIEMVEMMEELGFQVITAKPNRMSNLDKFAEVLNYCSVMIGAHGAGLTNEVFLPDGAVMVQVVPLGLEWASANYYGDPTTKMGINYLEYKIEAEESSLLDQYGPDHPVIADPKSIFLQGYDAARSVYVDGQNMKINVVRFKETLVQAMKLVGR</sequence>
<dbReference type="Proteomes" id="UP001159364">
    <property type="component" value="Linkage Group LG05"/>
</dbReference>
<evidence type="ECO:0000259" key="5">
    <source>
        <dbReference type="Pfam" id="PF04577"/>
    </source>
</evidence>
<gene>
    <name evidence="6" type="ORF">K2173_023787</name>
</gene>
<keyword evidence="3" id="KW-0808">Transferase</keyword>
<evidence type="ECO:0000256" key="2">
    <source>
        <dbReference type="ARBA" id="ARBA00022676"/>
    </source>
</evidence>
<dbReference type="InterPro" id="IPR007657">
    <property type="entry name" value="Glycosyltransferase_61"/>
</dbReference>
<keyword evidence="4" id="KW-0325">Glycoprotein</keyword>
<name>A0AAV8TI68_9ROSI</name>
<dbReference type="EMBL" id="JAIWQS010000005">
    <property type="protein sequence ID" value="KAJ8766540.1"/>
    <property type="molecule type" value="Genomic_DNA"/>
</dbReference>
<evidence type="ECO:0000313" key="7">
    <source>
        <dbReference type="Proteomes" id="UP001159364"/>
    </source>
</evidence>
<dbReference type="AlphaFoldDB" id="A0AAV8TI68"/>
<keyword evidence="7" id="KW-1185">Reference proteome</keyword>
<organism evidence="6 7">
    <name type="scientific">Erythroxylum novogranatense</name>
    <dbReference type="NCBI Taxonomy" id="1862640"/>
    <lineage>
        <taxon>Eukaryota</taxon>
        <taxon>Viridiplantae</taxon>
        <taxon>Streptophyta</taxon>
        <taxon>Embryophyta</taxon>
        <taxon>Tracheophyta</taxon>
        <taxon>Spermatophyta</taxon>
        <taxon>Magnoliopsida</taxon>
        <taxon>eudicotyledons</taxon>
        <taxon>Gunneridae</taxon>
        <taxon>Pentapetalae</taxon>
        <taxon>rosids</taxon>
        <taxon>fabids</taxon>
        <taxon>Malpighiales</taxon>
        <taxon>Erythroxylaceae</taxon>
        <taxon>Erythroxylum</taxon>
    </lineage>
</organism>
<dbReference type="PANTHER" id="PTHR20961:SF108">
    <property type="entry name" value="GLYCOSYLTRANSFERASE"/>
    <property type="match status" value="1"/>
</dbReference>
<dbReference type="GO" id="GO:0016763">
    <property type="term" value="F:pentosyltransferase activity"/>
    <property type="evidence" value="ECO:0007669"/>
    <property type="project" value="UniProtKB-ARBA"/>
</dbReference>
<evidence type="ECO:0000256" key="3">
    <source>
        <dbReference type="ARBA" id="ARBA00022679"/>
    </source>
</evidence>
<accession>A0AAV8TI68</accession>
<evidence type="ECO:0000313" key="6">
    <source>
        <dbReference type="EMBL" id="KAJ8766540.1"/>
    </source>
</evidence>
<dbReference type="GO" id="GO:0000139">
    <property type="term" value="C:Golgi membrane"/>
    <property type="evidence" value="ECO:0007669"/>
    <property type="project" value="UniProtKB-SubCell"/>
</dbReference>
<comment type="caution">
    <text evidence="6">The sequence shown here is derived from an EMBL/GenBank/DDBJ whole genome shotgun (WGS) entry which is preliminary data.</text>
</comment>
<feature type="domain" description="Glycosyltransferase 61 catalytic" evidence="5">
    <location>
        <begin position="192"/>
        <end position="353"/>
    </location>
</feature>
<comment type="subcellular location">
    <subcellularLocation>
        <location evidence="1">Golgi apparatus membrane</location>
        <topology evidence="1">Single-pass type II membrane protein</topology>
    </subcellularLocation>
</comment>
<dbReference type="PANTHER" id="PTHR20961">
    <property type="entry name" value="GLYCOSYLTRANSFERASE"/>
    <property type="match status" value="1"/>
</dbReference>
<keyword evidence="2" id="KW-0328">Glycosyltransferase</keyword>
<dbReference type="InterPro" id="IPR049625">
    <property type="entry name" value="Glyco_transf_61_cat"/>
</dbReference>
<evidence type="ECO:0000256" key="4">
    <source>
        <dbReference type="ARBA" id="ARBA00023180"/>
    </source>
</evidence>
<protein>
    <recommendedName>
        <fullName evidence="5">Glycosyltransferase 61 catalytic domain-containing protein</fullName>
    </recommendedName>
</protein>
<proteinExistence type="predicted"/>
<evidence type="ECO:0000256" key="1">
    <source>
        <dbReference type="ARBA" id="ARBA00004323"/>
    </source>
</evidence>